<evidence type="ECO:0000256" key="5">
    <source>
        <dbReference type="HAMAP-Rule" id="MF_00902"/>
    </source>
</evidence>
<name>A0ABX5LPU9_9BACT</name>
<dbReference type="PANTHER" id="PTHR30371">
    <property type="entry name" value="SEC-INDEPENDENT PROTEIN TRANSLOCASE PROTEIN TATC"/>
    <property type="match status" value="1"/>
</dbReference>
<comment type="subcellular location">
    <subcellularLocation>
        <location evidence="5">Cell membrane</location>
        <topology evidence="5">Multi-pass membrane protein</topology>
    </subcellularLocation>
    <subcellularLocation>
        <location evidence="1">Membrane</location>
        <topology evidence="1">Multi-pass membrane protein</topology>
    </subcellularLocation>
</comment>
<feature type="transmembrane region" description="Helical" evidence="5">
    <location>
        <begin position="26"/>
        <end position="49"/>
    </location>
</feature>
<organism evidence="6 7">
    <name type="scientific">Hallerella porci</name>
    <dbReference type="NCBI Taxonomy" id="1945871"/>
    <lineage>
        <taxon>Bacteria</taxon>
        <taxon>Pseudomonadati</taxon>
        <taxon>Fibrobacterota</taxon>
        <taxon>Fibrobacteria</taxon>
        <taxon>Fibrobacterales</taxon>
        <taxon>Fibrobacteraceae</taxon>
        <taxon>Hallerella</taxon>
    </lineage>
</organism>
<keyword evidence="7" id="KW-1185">Reference proteome</keyword>
<feature type="transmembrane region" description="Helical" evidence="5">
    <location>
        <begin position="195"/>
        <end position="212"/>
    </location>
</feature>
<dbReference type="HAMAP" id="MF_00902">
    <property type="entry name" value="TatC"/>
    <property type="match status" value="1"/>
</dbReference>
<feature type="transmembrane region" description="Helical" evidence="5">
    <location>
        <begin position="159"/>
        <end position="183"/>
    </location>
</feature>
<protein>
    <recommendedName>
        <fullName evidence="5">Sec-independent protein translocase protein TatC</fullName>
    </recommendedName>
</protein>
<proteinExistence type="inferred from homology"/>
<evidence type="ECO:0000256" key="1">
    <source>
        <dbReference type="ARBA" id="ARBA00004141"/>
    </source>
</evidence>
<reference evidence="6 7" key="1">
    <citation type="submission" date="2018-05" db="EMBL/GenBank/DDBJ databases">
        <title>Animal gut microbial communities from fecal samples from Wisconsin, USA.</title>
        <authorList>
            <person name="Neumann A."/>
        </authorList>
    </citation>
    <scope>NUCLEOTIDE SEQUENCE [LARGE SCALE GENOMIC DNA]</scope>
    <source>
        <strain evidence="6 7">UWS4</strain>
    </source>
</reference>
<accession>A0ABX5LPU9</accession>
<evidence type="ECO:0000256" key="3">
    <source>
        <dbReference type="ARBA" id="ARBA00022989"/>
    </source>
</evidence>
<keyword evidence="5" id="KW-0813">Transport</keyword>
<keyword evidence="5" id="KW-0811">Translocation</keyword>
<dbReference type="PRINTS" id="PR01840">
    <property type="entry name" value="TATCFAMILY"/>
</dbReference>
<dbReference type="PANTHER" id="PTHR30371:SF0">
    <property type="entry name" value="SEC-INDEPENDENT PROTEIN TRANSLOCASE PROTEIN TATC, CHLOROPLASTIC-RELATED"/>
    <property type="match status" value="1"/>
</dbReference>
<comment type="similarity">
    <text evidence="5">Belongs to the TatC family.</text>
</comment>
<dbReference type="Proteomes" id="UP000245523">
    <property type="component" value="Unassembled WGS sequence"/>
</dbReference>
<comment type="subunit">
    <text evidence="5">Forms a complex with TatA.</text>
</comment>
<evidence type="ECO:0000256" key="4">
    <source>
        <dbReference type="ARBA" id="ARBA00023136"/>
    </source>
</evidence>
<evidence type="ECO:0000256" key="2">
    <source>
        <dbReference type="ARBA" id="ARBA00022692"/>
    </source>
</evidence>
<evidence type="ECO:0000313" key="6">
    <source>
        <dbReference type="EMBL" id="PWL01905.1"/>
    </source>
</evidence>
<comment type="caution">
    <text evidence="5">Lacks conserved residue(s) required for the propagation of feature annotation.</text>
</comment>
<gene>
    <name evidence="5" type="primary">tatC</name>
    <name evidence="6" type="ORF">B0H50_11072</name>
</gene>
<keyword evidence="2 5" id="KW-0812">Transmembrane</keyword>
<dbReference type="Pfam" id="PF00902">
    <property type="entry name" value="TatC"/>
    <property type="match status" value="1"/>
</dbReference>
<keyword evidence="5" id="KW-0653">Protein transport</keyword>
<dbReference type="InterPro" id="IPR002033">
    <property type="entry name" value="TatC"/>
</dbReference>
<comment type="function">
    <text evidence="5">Part of the twin-arginine translocation (Tat) system that transports large folded proteins containing a characteristic twin-arginine motif in their signal peptide across membranes.</text>
</comment>
<dbReference type="RefSeq" id="WP_106198567.1">
    <property type="nucleotide sequence ID" value="NZ_QGHD01000010.1"/>
</dbReference>
<keyword evidence="4 5" id="KW-0472">Membrane</keyword>
<keyword evidence="5" id="KW-1003">Cell membrane</keyword>
<sequence length="249" mass="28213">MKQDSSENFNDKTQTLVYHLEALRSVLIKSLAALGIGLVPMFLCSPYALDFLTARIVEECQTPLHYFSPMEVFFLQLKLSLLFDVIICFPYIAYQIWKFITPALYENEQKFIRSTVLLSSLLFASGVCFCLVTCIPIILKFGLSFSGPSLQPIFSVENVVSLAIWLSLAFGCMFQFPLVTYALIRTDIVEYKTIASKRPYVLIVILVISALLTPPDIISQVILATPTYLLFEIGLFFSKFHTKKLNDEN</sequence>
<dbReference type="NCBIfam" id="TIGR00945">
    <property type="entry name" value="tatC"/>
    <property type="match status" value="1"/>
</dbReference>
<feature type="transmembrane region" description="Helical" evidence="5">
    <location>
        <begin position="73"/>
        <end position="94"/>
    </location>
</feature>
<dbReference type="EMBL" id="QGHD01000010">
    <property type="protein sequence ID" value="PWL01905.1"/>
    <property type="molecule type" value="Genomic_DNA"/>
</dbReference>
<comment type="caution">
    <text evidence="6">The sequence shown here is derived from an EMBL/GenBank/DDBJ whole genome shotgun (WGS) entry which is preliminary data.</text>
</comment>
<feature type="transmembrane region" description="Helical" evidence="5">
    <location>
        <begin position="115"/>
        <end position="139"/>
    </location>
</feature>
<keyword evidence="3 5" id="KW-1133">Transmembrane helix</keyword>
<evidence type="ECO:0000313" key="7">
    <source>
        <dbReference type="Proteomes" id="UP000245523"/>
    </source>
</evidence>